<dbReference type="PANTHER" id="PTHR47064">
    <property type="entry name" value="PUTATIVE (AFU_ORTHOLOGUE AFUA_1G08990)-RELATED"/>
    <property type="match status" value="1"/>
</dbReference>
<comment type="caution">
    <text evidence="3">The sequence shown here is derived from an EMBL/GenBank/DDBJ whole genome shotgun (WGS) entry which is preliminary data.</text>
</comment>
<protein>
    <recommendedName>
        <fullName evidence="2">SMP-30/Gluconolactonase/LRE-like region domain-containing protein</fullName>
    </recommendedName>
</protein>
<evidence type="ECO:0000313" key="4">
    <source>
        <dbReference type="Proteomes" id="UP000664169"/>
    </source>
</evidence>
<dbReference type="PANTHER" id="PTHR47064:SF2">
    <property type="entry name" value="SMP-30_GLUCONOLACTONASE_LRE-LIKE REGION DOMAIN-CONTAINING PROTEIN-RELATED"/>
    <property type="match status" value="1"/>
</dbReference>
<evidence type="ECO:0000259" key="2">
    <source>
        <dbReference type="Pfam" id="PF08450"/>
    </source>
</evidence>
<dbReference type="InterPro" id="IPR011042">
    <property type="entry name" value="6-blade_b-propeller_TolB-like"/>
</dbReference>
<dbReference type="AlphaFoldDB" id="A0A8H3EE74"/>
<gene>
    <name evidence="3" type="ORF">GOMPHAMPRED_000595</name>
</gene>
<feature type="region of interest" description="Disordered" evidence="1">
    <location>
        <begin position="1"/>
        <end position="20"/>
    </location>
</feature>
<dbReference type="EMBL" id="CAJPDQ010000001">
    <property type="protein sequence ID" value="CAF9903882.1"/>
    <property type="molecule type" value="Genomic_DNA"/>
</dbReference>
<dbReference type="InterPro" id="IPR052988">
    <property type="entry name" value="Oryzine_lactonohydrolase"/>
</dbReference>
<proteinExistence type="predicted"/>
<evidence type="ECO:0000313" key="3">
    <source>
        <dbReference type="EMBL" id="CAF9903882.1"/>
    </source>
</evidence>
<feature type="domain" description="SMP-30/Gluconolactonase/LRE-like region" evidence="2">
    <location>
        <begin position="123"/>
        <end position="330"/>
    </location>
</feature>
<name>A0A8H3EE74_9LECA</name>
<keyword evidence="4" id="KW-1185">Reference proteome</keyword>
<evidence type="ECO:0000256" key="1">
    <source>
        <dbReference type="SAM" id="MobiDB-lite"/>
    </source>
</evidence>
<sequence length="361" mass="40109">MAGSTLVKHLPHGHLKATSKPETKAREAHFCIYQDSAKQLFGNCPELTLELQDEEPLFHEACVFFPSENDDHLFVTSSILDRKGSKTIQISLLVRGQNRSTWERKDIPGGDTLMANGAVNCPDMQSLLICAQGNHDHIGGLVKMSAQSPYKTEHILTNYHGRQFNSVNDVVYAKDGSIWFTDPDYGVEQGFRPSPELPNHIYRFDEAIHDLRVVAEGFGKPNGLCFSPDEETLYITDTDWVHGDGSIDPTRASHIHAYTVKMFHGAPFLTEKRMFAMADTGIPDGIKCDTEGRVYSGTGDGVSIWAPSGTLLAKIIVPGGCANFCFGRPGEMFILNETQFWVAKFHSDVQGALLQDYFKQH</sequence>
<organism evidence="3 4">
    <name type="scientific">Gomphillus americanus</name>
    <dbReference type="NCBI Taxonomy" id="1940652"/>
    <lineage>
        <taxon>Eukaryota</taxon>
        <taxon>Fungi</taxon>
        <taxon>Dikarya</taxon>
        <taxon>Ascomycota</taxon>
        <taxon>Pezizomycotina</taxon>
        <taxon>Lecanoromycetes</taxon>
        <taxon>OSLEUM clade</taxon>
        <taxon>Ostropomycetidae</taxon>
        <taxon>Ostropales</taxon>
        <taxon>Graphidaceae</taxon>
        <taxon>Gomphilloideae</taxon>
        <taxon>Gomphillus</taxon>
    </lineage>
</organism>
<reference evidence="3" key="1">
    <citation type="submission" date="2021-03" db="EMBL/GenBank/DDBJ databases">
        <authorList>
            <person name="Tagirdzhanova G."/>
        </authorList>
    </citation>
    <scope>NUCLEOTIDE SEQUENCE</scope>
</reference>
<dbReference type="Proteomes" id="UP000664169">
    <property type="component" value="Unassembled WGS sequence"/>
</dbReference>
<dbReference type="OrthoDB" id="423498at2759"/>
<dbReference type="Pfam" id="PF08450">
    <property type="entry name" value="SGL"/>
    <property type="match status" value="1"/>
</dbReference>
<dbReference type="SUPFAM" id="SSF63829">
    <property type="entry name" value="Calcium-dependent phosphotriesterase"/>
    <property type="match status" value="1"/>
</dbReference>
<dbReference type="InterPro" id="IPR013658">
    <property type="entry name" value="SGL"/>
</dbReference>
<accession>A0A8H3EE74</accession>
<dbReference type="Gene3D" id="2.120.10.30">
    <property type="entry name" value="TolB, C-terminal domain"/>
    <property type="match status" value="1"/>
</dbReference>